<keyword evidence="4" id="KW-1185">Reference proteome</keyword>
<evidence type="ECO:0000313" key="3">
    <source>
        <dbReference type="EMBL" id="KAG7377425.1"/>
    </source>
</evidence>
<comment type="caution">
    <text evidence="3">The sequence shown here is derived from an EMBL/GenBank/DDBJ whole genome shotgun (WGS) entry which is preliminary data.</text>
</comment>
<evidence type="ECO:0000256" key="1">
    <source>
        <dbReference type="SAM" id="Coils"/>
    </source>
</evidence>
<name>A0A8T1V8X7_9STRA</name>
<sequence>MMPQLETCTQISCPVIDTSDSEFVLSEFLYEMEALDHMHSPSLEFTNDFTRRRESDVQMEPESKKRKLSDPLTSPTMWEVSTKPVIRKGRIPSWLQELSALRSELETLKTQVALLHVQHQARNALKPTTETPTEEQELWKSVAAIARQRCQNAQNENARLKHELKINTCVKNAVDTSGPCEFASTGTG</sequence>
<accession>A0A8T1V8X7</accession>
<dbReference type="OrthoDB" id="10525908at2759"/>
<reference evidence="3" key="1">
    <citation type="submission" date="2021-02" db="EMBL/GenBank/DDBJ databases">
        <authorList>
            <person name="Palmer J.M."/>
        </authorList>
    </citation>
    <scope>NUCLEOTIDE SEQUENCE</scope>
    <source>
        <strain evidence="3">SCRP734</strain>
    </source>
</reference>
<keyword evidence="1" id="KW-0175">Coiled coil</keyword>
<dbReference type="Proteomes" id="UP000694044">
    <property type="component" value="Unassembled WGS sequence"/>
</dbReference>
<dbReference type="AlphaFoldDB" id="A0A8T1V8X7"/>
<protein>
    <submittedName>
        <fullName evidence="3">Uncharacterized protein</fullName>
    </submittedName>
</protein>
<feature type="coiled-coil region" evidence="1">
    <location>
        <begin position="91"/>
        <end position="118"/>
    </location>
</feature>
<evidence type="ECO:0000256" key="2">
    <source>
        <dbReference type="SAM" id="MobiDB-lite"/>
    </source>
</evidence>
<feature type="region of interest" description="Disordered" evidence="2">
    <location>
        <begin position="53"/>
        <end position="74"/>
    </location>
</feature>
<dbReference type="EMBL" id="JAGDFM010000528">
    <property type="protein sequence ID" value="KAG7377425.1"/>
    <property type="molecule type" value="Genomic_DNA"/>
</dbReference>
<proteinExistence type="predicted"/>
<gene>
    <name evidence="3" type="ORF">PHYPSEUDO_011651</name>
</gene>
<evidence type="ECO:0000313" key="4">
    <source>
        <dbReference type="Proteomes" id="UP000694044"/>
    </source>
</evidence>
<organism evidence="3 4">
    <name type="scientific">Phytophthora pseudosyringae</name>
    <dbReference type="NCBI Taxonomy" id="221518"/>
    <lineage>
        <taxon>Eukaryota</taxon>
        <taxon>Sar</taxon>
        <taxon>Stramenopiles</taxon>
        <taxon>Oomycota</taxon>
        <taxon>Peronosporomycetes</taxon>
        <taxon>Peronosporales</taxon>
        <taxon>Peronosporaceae</taxon>
        <taxon>Phytophthora</taxon>
    </lineage>
</organism>